<gene>
    <name evidence="7" type="ORF">GFH32_13970</name>
</gene>
<sequence length="423" mass="46879">MSNQFDIAYLRRYVNGELSSSEMYAIEKASHQDEMLMDLILGLEEEKRSGITADAKDLHAAIYDRSHPNTTVRMFPYKSLGIAASLLLFLGIGTIWYLNRPKESDELDMAAADVATSAPEDSTLNSIDLDSIDSGDTSETLIAAIPEIRDAQATELSQSKQVRSREKTEAQKKDLSLSPDLFIDTSRLVPDQMIAKRDTKLAKKRTQLASANNPNVINLQGSMAKISVAPQAEIMEERLASPQDFKRIITGEVIDRESGYPIPQATVRNIKTNEVVVTDSSGSFVMPTSLESTELEILSIGYQSTRILAKNQQRISLSPEYETLDEVVVSGYSANKNKTKSEPLVGWKAYKRYINDNTKESLFGKGSVTLVFDVSNFGRPIDISVVKSANPSLDQQAVQIIKNGPDWKKGNDGKRIEIKISFK</sequence>
<dbReference type="InterPro" id="IPR008969">
    <property type="entry name" value="CarboxyPept-like_regulatory"/>
</dbReference>
<dbReference type="EMBL" id="CP045652">
    <property type="protein sequence ID" value="QGA27351.1"/>
    <property type="molecule type" value="Genomic_DNA"/>
</dbReference>
<evidence type="ECO:0000256" key="1">
    <source>
        <dbReference type="ARBA" id="ARBA00004167"/>
    </source>
</evidence>
<feature type="domain" description="TonB C-terminal" evidence="6">
    <location>
        <begin position="366"/>
        <end position="421"/>
    </location>
</feature>
<keyword evidence="2 5" id="KW-0812">Transmembrane</keyword>
<dbReference type="SUPFAM" id="SSF49464">
    <property type="entry name" value="Carboxypeptidase regulatory domain-like"/>
    <property type="match status" value="1"/>
</dbReference>
<dbReference type="KEGG" id="sphe:GFH32_13970"/>
<keyword evidence="3 5" id="KW-1133">Transmembrane helix</keyword>
<dbReference type="Proteomes" id="UP000326921">
    <property type="component" value="Chromosome"/>
</dbReference>
<evidence type="ECO:0000256" key="2">
    <source>
        <dbReference type="ARBA" id="ARBA00022692"/>
    </source>
</evidence>
<keyword evidence="4 5" id="KW-0472">Membrane</keyword>
<reference evidence="7 8" key="1">
    <citation type="submission" date="2019-10" db="EMBL/GenBank/DDBJ databases">
        <authorList>
            <person name="Dong K."/>
        </authorList>
    </citation>
    <scope>NUCLEOTIDE SEQUENCE [LARGE SCALE GENOMIC DNA]</scope>
    <source>
        <strain evidence="8">dk4302</strain>
    </source>
</reference>
<keyword evidence="8" id="KW-1185">Reference proteome</keyword>
<dbReference type="GO" id="GO:0055085">
    <property type="term" value="P:transmembrane transport"/>
    <property type="evidence" value="ECO:0007669"/>
    <property type="project" value="InterPro"/>
</dbReference>
<evidence type="ECO:0000313" key="8">
    <source>
        <dbReference type="Proteomes" id="UP000326921"/>
    </source>
</evidence>
<feature type="transmembrane region" description="Helical" evidence="5">
    <location>
        <begin position="80"/>
        <end position="98"/>
    </location>
</feature>
<evidence type="ECO:0000256" key="3">
    <source>
        <dbReference type="ARBA" id="ARBA00022989"/>
    </source>
</evidence>
<comment type="subcellular location">
    <subcellularLocation>
        <location evidence="1">Membrane</location>
        <topology evidence="1">Single-pass membrane protein</topology>
    </subcellularLocation>
</comment>
<dbReference type="NCBIfam" id="TIGR01352">
    <property type="entry name" value="tonB_Cterm"/>
    <property type="match status" value="1"/>
</dbReference>
<dbReference type="AlphaFoldDB" id="A0A5Q0QEH4"/>
<evidence type="ECO:0000313" key="7">
    <source>
        <dbReference type="EMBL" id="QGA27351.1"/>
    </source>
</evidence>
<protein>
    <submittedName>
        <fullName evidence="7">TonB family protein</fullName>
    </submittedName>
</protein>
<evidence type="ECO:0000259" key="6">
    <source>
        <dbReference type="Pfam" id="PF03544"/>
    </source>
</evidence>
<dbReference type="InterPro" id="IPR006260">
    <property type="entry name" value="TonB/TolA_C"/>
</dbReference>
<accession>A0A5Q0QEH4</accession>
<dbReference type="Gene3D" id="2.60.40.1120">
    <property type="entry name" value="Carboxypeptidase-like, regulatory domain"/>
    <property type="match status" value="1"/>
</dbReference>
<dbReference type="GO" id="GO:0016020">
    <property type="term" value="C:membrane"/>
    <property type="evidence" value="ECO:0007669"/>
    <property type="project" value="UniProtKB-SubCell"/>
</dbReference>
<organism evidence="7 8">
    <name type="scientific">Sphingobacterium zhuxiongii</name>
    <dbReference type="NCBI Taxonomy" id="2662364"/>
    <lineage>
        <taxon>Bacteria</taxon>
        <taxon>Pseudomonadati</taxon>
        <taxon>Bacteroidota</taxon>
        <taxon>Sphingobacteriia</taxon>
        <taxon>Sphingobacteriales</taxon>
        <taxon>Sphingobacteriaceae</taxon>
        <taxon>Sphingobacterium</taxon>
    </lineage>
</organism>
<dbReference type="Pfam" id="PF03544">
    <property type="entry name" value="TonB_C"/>
    <property type="match status" value="1"/>
</dbReference>
<dbReference type="Pfam" id="PF13715">
    <property type="entry name" value="CarbopepD_reg_2"/>
    <property type="match status" value="1"/>
</dbReference>
<name>A0A5Q0QEH4_9SPHI</name>
<dbReference type="InterPro" id="IPR037682">
    <property type="entry name" value="TonB_C"/>
</dbReference>
<dbReference type="RefSeq" id="WP_153512189.1">
    <property type="nucleotide sequence ID" value="NZ_CP045652.1"/>
</dbReference>
<dbReference type="SUPFAM" id="SSF74653">
    <property type="entry name" value="TolA/TonB C-terminal domain"/>
    <property type="match status" value="1"/>
</dbReference>
<evidence type="ECO:0000256" key="5">
    <source>
        <dbReference type="SAM" id="Phobius"/>
    </source>
</evidence>
<dbReference type="Gene3D" id="3.30.1150.10">
    <property type="match status" value="1"/>
</dbReference>
<proteinExistence type="predicted"/>
<evidence type="ECO:0000256" key="4">
    <source>
        <dbReference type="ARBA" id="ARBA00023136"/>
    </source>
</evidence>